<dbReference type="EMBL" id="JAODUP010000072">
    <property type="protein sequence ID" value="KAK2163916.1"/>
    <property type="molecule type" value="Genomic_DNA"/>
</dbReference>
<reference evidence="1" key="1">
    <citation type="journal article" date="2023" name="Mol. Biol. Evol.">
        <title>Third-Generation Sequencing Reveals the Adaptive Role of the Epigenome in Three Deep-Sea Polychaetes.</title>
        <authorList>
            <person name="Perez M."/>
            <person name="Aroh O."/>
            <person name="Sun Y."/>
            <person name="Lan Y."/>
            <person name="Juniper S.K."/>
            <person name="Young C.R."/>
            <person name="Angers B."/>
            <person name="Qian P.Y."/>
        </authorList>
    </citation>
    <scope>NUCLEOTIDE SEQUENCE</scope>
    <source>
        <strain evidence="1">P08H-3</strain>
    </source>
</reference>
<evidence type="ECO:0000313" key="2">
    <source>
        <dbReference type="Proteomes" id="UP001208570"/>
    </source>
</evidence>
<accession>A0AAD9ND67</accession>
<dbReference type="AlphaFoldDB" id="A0AAD9ND67"/>
<protein>
    <submittedName>
        <fullName evidence="1">Uncharacterized protein</fullName>
    </submittedName>
</protein>
<dbReference type="Proteomes" id="UP001208570">
    <property type="component" value="Unassembled WGS sequence"/>
</dbReference>
<gene>
    <name evidence="1" type="ORF">LSH36_72g05042</name>
</gene>
<comment type="caution">
    <text evidence="1">The sequence shown here is derived from an EMBL/GenBank/DDBJ whole genome shotgun (WGS) entry which is preliminary data.</text>
</comment>
<name>A0AAD9ND67_9ANNE</name>
<organism evidence="1 2">
    <name type="scientific">Paralvinella palmiformis</name>
    <dbReference type="NCBI Taxonomy" id="53620"/>
    <lineage>
        <taxon>Eukaryota</taxon>
        <taxon>Metazoa</taxon>
        <taxon>Spiralia</taxon>
        <taxon>Lophotrochozoa</taxon>
        <taxon>Annelida</taxon>
        <taxon>Polychaeta</taxon>
        <taxon>Sedentaria</taxon>
        <taxon>Canalipalpata</taxon>
        <taxon>Terebellida</taxon>
        <taxon>Terebelliformia</taxon>
        <taxon>Alvinellidae</taxon>
        <taxon>Paralvinella</taxon>
    </lineage>
</organism>
<keyword evidence="2" id="KW-1185">Reference proteome</keyword>
<proteinExistence type="predicted"/>
<evidence type="ECO:0000313" key="1">
    <source>
        <dbReference type="EMBL" id="KAK2163916.1"/>
    </source>
</evidence>
<sequence>MLSAMCLLINKGHIRKEPRTCAYVELCSSIIFNLLVKHVTALRASLPTEQLYHSVQRLLGVGCVVDNVVTVNRMHNKRFDDAREQHSHVTDALIRNSV</sequence>